<keyword evidence="3 6" id="KW-0812">Transmembrane</keyword>
<organism evidence="7 8">
    <name type="scientific">Luteibacter rhizovicinus</name>
    <dbReference type="NCBI Taxonomy" id="242606"/>
    <lineage>
        <taxon>Bacteria</taxon>
        <taxon>Pseudomonadati</taxon>
        <taxon>Pseudomonadota</taxon>
        <taxon>Gammaproteobacteria</taxon>
        <taxon>Lysobacterales</taxon>
        <taxon>Rhodanobacteraceae</taxon>
        <taxon>Luteibacter</taxon>
    </lineage>
</organism>
<name>A0A4R3YP10_9GAMM</name>
<dbReference type="RefSeq" id="WP_132144420.1">
    <property type="nucleotide sequence ID" value="NZ_SMCS01000004.1"/>
</dbReference>
<comment type="similarity">
    <text evidence="2">Belongs to the autoinducer-2 exporter (AI-2E) (TC 2.A.86) family.</text>
</comment>
<dbReference type="GO" id="GO:0055085">
    <property type="term" value="P:transmembrane transport"/>
    <property type="evidence" value="ECO:0007669"/>
    <property type="project" value="TreeGrafter"/>
</dbReference>
<protein>
    <submittedName>
        <fullName evidence="7">Putative PurR-regulated permease PerM</fullName>
    </submittedName>
</protein>
<feature type="transmembrane region" description="Helical" evidence="6">
    <location>
        <begin position="62"/>
        <end position="82"/>
    </location>
</feature>
<dbReference type="GO" id="GO:0016020">
    <property type="term" value="C:membrane"/>
    <property type="evidence" value="ECO:0007669"/>
    <property type="project" value="UniProtKB-SubCell"/>
</dbReference>
<dbReference type="OrthoDB" id="5792512at2"/>
<dbReference type="AlphaFoldDB" id="A0A4R3YP10"/>
<keyword evidence="8" id="KW-1185">Reference proteome</keyword>
<feature type="transmembrane region" description="Helical" evidence="6">
    <location>
        <begin position="153"/>
        <end position="171"/>
    </location>
</feature>
<dbReference type="Pfam" id="PF01594">
    <property type="entry name" value="AI-2E_transport"/>
    <property type="match status" value="1"/>
</dbReference>
<feature type="transmembrane region" description="Helical" evidence="6">
    <location>
        <begin position="304"/>
        <end position="337"/>
    </location>
</feature>
<proteinExistence type="inferred from homology"/>
<keyword evidence="4 6" id="KW-1133">Transmembrane helix</keyword>
<gene>
    <name evidence="7" type="ORF">EC912_104287</name>
</gene>
<feature type="transmembrane region" description="Helical" evidence="6">
    <location>
        <begin position="212"/>
        <end position="240"/>
    </location>
</feature>
<feature type="transmembrane region" description="Helical" evidence="6">
    <location>
        <begin position="12"/>
        <end position="41"/>
    </location>
</feature>
<evidence type="ECO:0000256" key="2">
    <source>
        <dbReference type="ARBA" id="ARBA00009773"/>
    </source>
</evidence>
<evidence type="ECO:0000256" key="3">
    <source>
        <dbReference type="ARBA" id="ARBA00022692"/>
    </source>
</evidence>
<evidence type="ECO:0000313" key="7">
    <source>
        <dbReference type="EMBL" id="TCV94090.1"/>
    </source>
</evidence>
<reference evidence="7 8" key="1">
    <citation type="submission" date="2019-03" db="EMBL/GenBank/DDBJ databases">
        <title>Above-ground endophytic microbial communities from plants in different locations in the United States.</title>
        <authorList>
            <person name="Frank C."/>
        </authorList>
    </citation>
    <scope>NUCLEOTIDE SEQUENCE [LARGE SCALE GENOMIC DNA]</scope>
    <source>
        <strain evidence="7 8">LP_13_YM</strain>
    </source>
</reference>
<accession>A0A4R3YP10</accession>
<dbReference type="PANTHER" id="PTHR21716">
    <property type="entry name" value="TRANSMEMBRANE PROTEIN"/>
    <property type="match status" value="1"/>
</dbReference>
<comment type="caution">
    <text evidence="7">The sequence shown here is derived from an EMBL/GenBank/DDBJ whole genome shotgun (WGS) entry which is preliminary data.</text>
</comment>
<sequence length="382" mass="41442">MTHDTSRRWQLLAIAAVIIFVIWLLAPVLMPFAIAAMLAYLGDPLADRLQRLGMGRTLAVSIVFTVLVIVVIGALLLLVPLIQHQFENLSENLPRYIEWVRGTALPWVQQRLHLEPDTFDTDKLIATVKEHIGSVGSVVAATIAKVSASGMGIVMWLTNLVLIPVVAFYLLRDWDTMIATIRRLLPRSIEPVVVHLSKESDQVLGAFVRGQLLVMLALGVFYGLGLTLVGISIGPLIGMIAGLLSFVPYLGFMIGFVAALIAALVQYGDWTHVLMIAGVFTVGQLLEGYVLVPRLVGGKIGLHPVAVIFAVLAGGHLFGFLGVLLALPAASVVVVLLRYVFARYRESELYTEPATDVPDEIEVDVDVSVTSHVSRTVDDGSP</sequence>
<comment type="subcellular location">
    <subcellularLocation>
        <location evidence="1">Membrane</location>
        <topology evidence="1">Multi-pass membrane protein</topology>
    </subcellularLocation>
</comment>
<dbReference type="EMBL" id="SMCS01000004">
    <property type="protein sequence ID" value="TCV94090.1"/>
    <property type="molecule type" value="Genomic_DNA"/>
</dbReference>
<evidence type="ECO:0000256" key="1">
    <source>
        <dbReference type="ARBA" id="ARBA00004141"/>
    </source>
</evidence>
<evidence type="ECO:0000313" key="8">
    <source>
        <dbReference type="Proteomes" id="UP000295645"/>
    </source>
</evidence>
<feature type="transmembrane region" description="Helical" evidence="6">
    <location>
        <begin position="272"/>
        <end position="292"/>
    </location>
</feature>
<evidence type="ECO:0000256" key="5">
    <source>
        <dbReference type="ARBA" id="ARBA00023136"/>
    </source>
</evidence>
<evidence type="ECO:0000256" key="6">
    <source>
        <dbReference type="SAM" id="Phobius"/>
    </source>
</evidence>
<keyword evidence="5 6" id="KW-0472">Membrane</keyword>
<evidence type="ECO:0000256" key="4">
    <source>
        <dbReference type="ARBA" id="ARBA00022989"/>
    </source>
</evidence>
<dbReference type="InterPro" id="IPR002549">
    <property type="entry name" value="AI-2E-like"/>
</dbReference>
<dbReference type="Proteomes" id="UP000295645">
    <property type="component" value="Unassembled WGS sequence"/>
</dbReference>
<dbReference type="PANTHER" id="PTHR21716:SF64">
    <property type="entry name" value="AI-2 TRANSPORT PROTEIN TQSA"/>
    <property type="match status" value="1"/>
</dbReference>
<feature type="transmembrane region" description="Helical" evidence="6">
    <location>
        <begin position="246"/>
        <end position="265"/>
    </location>
</feature>